<dbReference type="EMBL" id="WPAF01000005">
    <property type="protein sequence ID" value="KAF0134743.1"/>
    <property type="molecule type" value="Genomic_DNA"/>
</dbReference>
<comment type="caution">
    <text evidence="1">The sequence shown here is derived from an EMBL/GenBank/DDBJ whole genome shotgun (WGS) entry which is preliminary data.</text>
</comment>
<gene>
    <name evidence="1" type="ORF">FD145_460</name>
</gene>
<accession>A0A833P096</accession>
<evidence type="ECO:0000313" key="2">
    <source>
        <dbReference type="Proteomes" id="UP000488506"/>
    </source>
</evidence>
<sequence>MKNILNQIQKGLETNLYYLSLFVSLSMPDICGAIESQNGEASGKKYADWFDKYVAPKYNGFLSGDDCYKFRCSLIHQGSSQHPKSNYSRVLFVEPSSTTNIFHKLIMNDALNIDVHIFCNDIVAGVNDWLQKVENSELYKINYDKFMRRYPNGLKPYIVGVPVIG</sequence>
<dbReference type="Proteomes" id="UP000488506">
    <property type="component" value="Unassembled WGS sequence"/>
</dbReference>
<protein>
    <submittedName>
        <fullName evidence="1">Uncharacterized protein</fullName>
    </submittedName>
</protein>
<evidence type="ECO:0000313" key="1">
    <source>
        <dbReference type="EMBL" id="KAF0134743.1"/>
    </source>
</evidence>
<name>A0A833P096_UNCSA</name>
<proteinExistence type="predicted"/>
<reference evidence="1 2" key="1">
    <citation type="submission" date="2019-12" db="EMBL/GenBank/DDBJ databases">
        <authorList>
            <person name="Wolfe R."/>
            <person name="Danczak R."/>
            <person name="Wilkins M."/>
        </authorList>
    </citation>
    <scope>NUCLEOTIDE SEQUENCE [LARGE SCALE GENOMIC DNA]</scope>
    <source>
        <strain evidence="1">X2_MaxBin.013</strain>
    </source>
</reference>
<dbReference type="AlphaFoldDB" id="A0A833P096"/>
<organism evidence="1 2">
    <name type="scientific">Candidatus Saganbacteria bacterium</name>
    <dbReference type="NCBI Taxonomy" id="2575572"/>
    <lineage>
        <taxon>Bacteria</taxon>
        <taxon>Bacillati</taxon>
        <taxon>Saganbacteria</taxon>
    </lineage>
</organism>